<dbReference type="InterPro" id="IPR029063">
    <property type="entry name" value="SAM-dependent_MTases_sf"/>
</dbReference>
<dbReference type="EMBL" id="CP159992">
    <property type="protein sequence ID" value="XCP93239.1"/>
    <property type="molecule type" value="Genomic_DNA"/>
</dbReference>
<evidence type="ECO:0000313" key="2">
    <source>
        <dbReference type="EMBL" id="XCP93239.1"/>
    </source>
</evidence>
<dbReference type="CDD" id="cd02440">
    <property type="entry name" value="AdoMet_MTases"/>
    <property type="match status" value="1"/>
</dbReference>
<protein>
    <submittedName>
        <fullName evidence="2">Class I SAM-dependent methyltransferase</fullName>
    </submittedName>
</protein>
<evidence type="ECO:0000259" key="1">
    <source>
        <dbReference type="Pfam" id="PF13649"/>
    </source>
</evidence>
<organism evidence="2">
    <name type="scientific">Paenibacillus sp. AN1007</name>
    <dbReference type="NCBI Taxonomy" id="3151385"/>
    <lineage>
        <taxon>Bacteria</taxon>
        <taxon>Bacillati</taxon>
        <taxon>Bacillota</taxon>
        <taxon>Bacilli</taxon>
        <taxon>Bacillales</taxon>
        <taxon>Paenibacillaceae</taxon>
        <taxon>Paenibacillus</taxon>
    </lineage>
</organism>
<gene>
    <name evidence="2" type="ORF">ABXS70_18610</name>
</gene>
<accession>A0AAU8N6K1</accession>
<keyword evidence="2" id="KW-0489">Methyltransferase</keyword>
<dbReference type="Pfam" id="PF13649">
    <property type="entry name" value="Methyltransf_25"/>
    <property type="match status" value="1"/>
</dbReference>
<reference evidence="2" key="1">
    <citation type="submission" date="2024-05" db="EMBL/GenBank/DDBJ databases">
        <title>Draft genome assemblies of 36 bacteria isolated from hibernating arctic ground squirrels.</title>
        <authorList>
            <person name="McKee H."/>
            <person name="Mullen L."/>
            <person name="Drown D.M."/>
            <person name="Duddleston K.N."/>
        </authorList>
    </citation>
    <scope>NUCLEOTIDE SEQUENCE</scope>
    <source>
        <strain evidence="2">AN1007</strain>
    </source>
</reference>
<name>A0AAU8N6K1_9BACL</name>
<dbReference type="InterPro" id="IPR041698">
    <property type="entry name" value="Methyltransf_25"/>
</dbReference>
<sequence>MKIIEEKFNRYGEQDYDKEYINWGFDDLEIQIVMAEKLQRVFPENSTKILDIACGISRYHQVWLKSGYEVTGIDISNTFIEYSKDYNRAFEKASYVVCDFNELSFDREFDIAIWTDPVGLTGVSTNRVFNALKPTGIFIYEMWNENYFKYHTDERHNDCRTWTYRDGVYRLVRHEYNRATCVSEHEEIIFDIPNDTMIHKTGLGAKNVNSYCHVQIMEAAGFKNVRFVDYEGQPFNSENQQIKQYFMIGEK</sequence>
<keyword evidence="2" id="KW-0808">Transferase</keyword>
<proteinExistence type="predicted"/>
<dbReference type="GO" id="GO:0032259">
    <property type="term" value="P:methylation"/>
    <property type="evidence" value="ECO:0007669"/>
    <property type="project" value="UniProtKB-KW"/>
</dbReference>
<dbReference type="RefSeq" id="WP_366289900.1">
    <property type="nucleotide sequence ID" value="NZ_CP159992.1"/>
</dbReference>
<feature type="domain" description="Methyltransferase" evidence="1">
    <location>
        <begin position="49"/>
        <end position="121"/>
    </location>
</feature>
<dbReference type="AlphaFoldDB" id="A0AAU8N6K1"/>
<dbReference type="GO" id="GO:0008168">
    <property type="term" value="F:methyltransferase activity"/>
    <property type="evidence" value="ECO:0007669"/>
    <property type="project" value="UniProtKB-KW"/>
</dbReference>
<dbReference type="Gene3D" id="3.40.50.150">
    <property type="entry name" value="Vaccinia Virus protein VP39"/>
    <property type="match status" value="1"/>
</dbReference>
<dbReference type="SUPFAM" id="SSF53335">
    <property type="entry name" value="S-adenosyl-L-methionine-dependent methyltransferases"/>
    <property type="match status" value="1"/>
</dbReference>